<dbReference type="GO" id="GO:0006261">
    <property type="term" value="P:DNA-templated DNA replication"/>
    <property type="evidence" value="ECO:0007669"/>
    <property type="project" value="UniProtKB-UniRule"/>
</dbReference>
<dbReference type="SUPFAM" id="SSF100879">
    <property type="entry name" value="Lesion bypass DNA polymerase (Y-family), little finger domain"/>
    <property type="match status" value="1"/>
</dbReference>
<dbReference type="PANTHER" id="PTHR11076:SF33">
    <property type="entry name" value="DNA POLYMERASE KAPPA"/>
    <property type="match status" value="1"/>
</dbReference>
<evidence type="ECO:0000313" key="19">
    <source>
        <dbReference type="Proteomes" id="UP000184480"/>
    </source>
</evidence>
<dbReference type="FunFam" id="3.30.1490.100:FF:000004">
    <property type="entry name" value="DNA polymerase IV"/>
    <property type="match status" value="1"/>
</dbReference>
<feature type="binding site" evidence="16">
    <location>
        <position position="8"/>
    </location>
    <ligand>
        <name>Mg(2+)</name>
        <dbReference type="ChEBI" id="CHEBI:18420"/>
    </ligand>
</feature>
<feature type="active site" evidence="16">
    <location>
        <position position="103"/>
    </location>
</feature>
<dbReference type="NCBIfam" id="NF002677">
    <property type="entry name" value="PRK02406.1"/>
    <property type="match status" value="1"/>
</dbReference>
<proteinExistence type="inferred from homology"/>
<comment type="cofactor">
    <cofactor evidence="16">
        <name>Mg(2+)</name>
        <dbReference type="ChEBI" id="CHEBI:18420"/>
    </cofactor>
    <text evidence="16">Binds 2 magnesium ions per subunit.</text>
</comment>
<keyword evidence="13 16" id="KW-0238">DNA-binding</keyword>
<dbReference type="EC" id="2.7.7.7" evidence="16"/>
<keyword evidence="12 16" id="KW-0239">DNA-directed DNA polymerase</keyword>
<evidence type="ECO:0000256" key="15">
    <source>
        <dbReference type="ARBA" id="ARBA00049244"/>
    </source>
</evidence>
<organism evidence="18 19">
    <name type="scientific">Dysgonomonas macrotermitis</name>
    <dbReference type="NCBI Taxonomy" id="1346286"/>
    <lineage>
        <taxon>Bacteria</taxon>
        <taxon>Pseudomonadati</taxon>
        <taxon>Bacteroidota</taxon>
        <taxon>Bacteroidia</taxon>
        <taxon>Bacteroidales</taxon>
        <taxon>Dysgonomonadaceae</taxon>
        <taxon>Dysgonomonas</taxon>
    </lineage>
</organism>
<keyword evidence="8 16" id="KW-0235">DNA replication</keyword>
<keyword evidence="10 16" id="KW-0227">DNA damage</keyword>
<dbReference type="InterPro" id="IPR036775">
    <property type="entry name" value="DNA_pol_Y-fam_lit_finger_sf"/>
</dbReference>
<evidence type="ECO:0000256" key="16">
    <source>
        <dbReference type="HAMAP-Rule" id="MF_01113"/>
    </source>
</evidence>
<evidence type="ECO:0000256" key="11">
    <source>
        <dbReference type="ARBA" id="ARBA00022842"/>
    </source>
</evidence>
<dbReference type="InterPro" id="IPR022880">
    <property type="entry name" value="DNApol_IV"/>
</dbReference>
<dbReference type="GO" id="GO:0006281">
    <property type="term" value="P:DNA repair"/>
    <property type="evidence" value="ECO:0007669"/>
    <property type="project" value="UniProtKB-UniRule"/>
</dbReference>
<evidence type="ECO:0000256" key="10">
    <source>
        <dbReference type="ARBA" id="ARBA00022763"/>
    </source>
</evidence>
<dbReference type="InterPro" id="IPR043128">
    <property type="entry name" value="Rev_trsase/Diguanyl_cyclase"/>
</dbReference>
<evidence type="ECO:0000256" key="3">
    <source>
        <dbReference type="ARBA" id="ARBA00011245"/>
    </source>
</evidence>
<dbReference type="AlphaFoldDB" id="A0A1M4U9R0"/>
<keyword evidence="5 16" id="KW-0963">Cytoplasm</keyword>
<evidence type="ECO:0000256" key="8">
    <source>
        <dbReference type="ARBA" id="ARBA00022705"/>
    </source>
</evidence>
<accession>A0A1M4U9R0</accession>
<comment type="subunit">
    <text evidence="3 16">Monomer.</text>
</comment>
<dbReference type="Gene3D" id="3.30.1490.100">
    <property type="entry name" value="DNA polymerase, Y-family, little finger domain"/>
    <property type="match status" value="1"/>
</dbReference>
<reference evidence="19" key="1">
    <citation type="submission" date="2016-11" db="EMBL/GenBank/DDBJ databases">
        <authorList>
            <person name="Varghese N."/>
            <person name="Submissions S."/>
        </authorList>
    </citation>
    <scope>NUCLEOTIDE SEQUENCE [LARGE SCALE GENOMIC DNA]</scope>
    <source>
        <strain evidence="19">DSM 27370</strain>
    </source>
</reference>
<dbReference type="STRING" id="1346286.SAMN05444362_101540"/>
<keyword evidence="19" id="KW-1185">Reference proteome</keyword>
<evidence type="ECO:0000256" key="9">
    <source>
        <dbReference type="ARBA" id="ARBA00022723"/>
    </source>
</evidence>
<protein>
    <recommendedName>
        <fullName evidence="16">DNA polymerase IV</fullName>
        <shortName evidence="16">Pol IV</shortName>
        <ecNumber evidence="16">2.7.7.7</ecNumber>
    </recommendedName>
</protein>
<dbReference type="InterPro" id="IPR001126">
    <property type="entry name" value="UmuC"/>
</dbReference>
<dbReference type="EMBL" id="FQUC01000001">
    <property type="protein sequence ID" value="SHE53303.1"/>
    <property type="molecule type" value="Genomic_DNA"/>
</dbReference>
<evidence type="ECO:0000256" key="1">
    <source>
        <dbReference type="ARBA" id="ARBA00004496"/>
    </source>
</evidence>
<dbReference type="GO" id="GO:0005829">
    <property type="term" value="C:cytosol"/>
    <property type="evidence" value="ECO:0007669"/>
    <property type="project" value="TreeGrafter"/>
</dbReference>
<dbReference type="Gene3D" id="3.30.70.270">
    <property type="match status" value="1"/>
</dbReference>
<evidence type="ECO:0000256" key="12">
    <source>
        <dbReference type="ARBA" id="ARBA00022932"/>
    </source>
</evidence>
<dbReference type="GO" id="GO:0003887">
    <property type="term" value="F:DNA-directed DNA polymerase activity"/>
    <property type="evidence" value="ECO:0007669"/>
    <property type="project" value="UniProtKB-UniRule"/>
</dbReference>
<comment type="subcellular location">
    <subcellularLocation>
        <location evidence="1 16">Cytoplasm</location>
    </subcellularLocation>
</comment>
<feature type="domain" description="UmuC" evidence="17">
    <location>
        <begin position="4"/>
        <end position="184"/>
    </location>
</feature>
<dbReference type="PROSITE" id="PS50173">
    <property type="entry name" value="UMUC"/>
    <property type="match status" value="1"/>
</dbReference>
<evidence type="ECO:0000256" key="6">
    <source>
        <dbReference type="ARBA" id="ARBA00022679"/>
    </source>
</evidence>
<keyword evidence="7 16" id="KW-0548">Nucleotidyltransferase</keyword>
<dbReference type="Gene3D" id="1.10.150.20">
    <property type="entry name" value="5' to 3' exonuclease, C-terminal subdomain"/>
    <property type="match status" value="1"/>
</dbReference>
<evidence type="ECO:0000256" key="7">
    <source>
        <dbReference type="ARBA" id="ARBA00022695"/>
    </source>
</evidence>
<evidence type="ECO:0000259" key="17">
    <source>
        <dbReference type="PROSITE" id="PS50173"/>
    </source>
</evidence>
<dbReference type="PANTHER" id="PTHR11076">
    <property type="entry name" value="DNA REPAIR POLYMERASE UMUC / TRANSFERASE FAMILY MEMBER"/>
    <property type="match status" value="1"/>
</dbReference>
<name>A0A1M4U9R0_9BACT</name>
<dbReference type="Proteomes" id="UP000184480">
    <property type="component" value="Unassembled WGS sequence"/>
</dbReference>
<dbReference type="Pfam" id="PF00817">
    <property type="entry name" value="IMS"/>
    <property type="match status" value="1"/>
</dbReference>
<dbReference type="CDD" id="cd03586">
    <property type="entry name" value="PolY_Pol_IV_kappa"/>
    <property type="match status" value="1"/>
</dbReference>
<comment type="catalytic activity">
    <reaction evidence="15 16">
        <text>DNA(n) + a 2'-deoxyribonucleoside 5'-triphosphate = DNA(n+1) + diphosphate</text>
        <dbReference type="Rhea" id="RHEA:22508"/>
        <dbReference type="Rhea" id="RHEA-COMP:17339"/>
        <dbReference type="Rhea" id="RHEA-COMP:17340"/>
        <dbReference type="ChEBI" id="CHEBI:33019"/>
        <dbReference type="ChEBI" id="CHEBI:61560"/>
        <dbReference type="ChEBI" id="CHEBI:173112"/>
        <dbReference type="EC" id="2.7.7.7"/>
    </reaction>
</comment>
<dbReference type="GO" id="GO:0042276">
    <property type="term" value="P:error-prone translesion synthesis"/>
    <property type="evidence" value="ECO:0007669"/>
    <property type="project" value="TreeGrafter"/>
</dbReference>
<comment type="function">
    <text evidence="16">Poorly processive, error-prone DNA polymerase involved in untargeted mutagenesis. Copies undamaged DNA at stalled replication forks, which arise in vivo from mismatched or misaligned primer ends. These misaligned primers can be extended by PolIV. Exhibits no 3'-5' exonuclease (proofreading) activity. May be involved in translesional synthesis, in conjunction with the beta clamp from PolIII.</text>
</comment>
<evidence type="ECO:0000313" key="18">
    <source>
        <dbReference type="EMBL" id="SHE53303.1"/>
    </source>
</evidence>
<dbReference type="HAMAP" id="MF_01113">
    <property type="entry name" value="DNApol_IV"/>
    <property type="match status" value="1"/>
</dbReference>
<dbReference type="InterPro" id="IPR050116">
    <property type="entry name" value="DNA_polymerase-Y"/>
</dbReference>
<dbReference type="GO" id="GO:0009432">
    <property type="term" value="P:SOS response"/>
    <property type="evidence" value="ECO:0007669"/>
    <property type="project" value="TreeGrafter"/>
</dbReference>
<evidence type="ECO:0000256" key="13">
    <source>
        <dbReference type="ARBA" id="ARBA00023125"/>
    </source>
</evidence>
<keyword evidence="6 16" id="KW-0808">Transferase</keyword>
<sequence>MRKIIHVDMDAFYASIEQRDDESLRGKPVAVGYAGARGVVASASYEARQYGVRSAMPSTTALSKCPHLIFVNSRFDVYESVSDQIMSVFHEYTDLVEPLSLDEAFLDVTHNYKNIPYATQIAKEIKQRILEETSLTASAGVAHNKFLAKIASDYKKPNGLFVIKPKDAENFVESLPIEQFFGVGKITAQRMHQAGIKNGMDLKQRPEEELTRLFGKAGHVYYLNARAIDERPVEPNRIRKSVGAENTFLTDLGSLEEFIPELEDIAAEVIERISESGFEGKTITLKVKYASFRTITRSKTLLRNVTDYQILLDTGIELIKNIDMTEKVRLLGLSIKKNDSSGHPEAIQLSFDFKD</sequence>
<keyword evidence="14 16" id="KW-0234">DNA repair</keyword>
<keyword evidence="11 16" id="KW-0460">Magnesium</keyword>
<evidence type="ECO:0000256" key="2">
    <source>
        <dbReference type="ARBA" id="ARBA00010945"/>
    </source>
</evidence>
<evidence type="ECO:0000256" key="14">
    <source>
        <dbReference type="ARBA" id="ARBA00023204"/>
    </source>
</evidence>
<comment type="similarity">
    <text evidence="2 16">Belongs to the DNA polymerase type-Y family.</text>
</comment>
<evidence type="ECO:0000256" key="5">
    <source>
        <dbReference type="ARBA" id="ARBA00022490"/>
    </source>
</evidence>
<evidence type="ECO:0000256" key="4">
    <source>
        <dbReference type="ARBA" id="ARBA00022457"/>
    </source>
</evidence>
<gene>
    <name evidence="16" type="primary">dinB</name>
    <name evidence="18" type="ORF">SAMN05444362_101540</name>
</gene>
<dbReference type="InterPro" id="IPR043502">
    <property type="entry name" value="DNA/RNA_pol_sf"/>
</dbReference>
<dbReference type="OrthoDB" id="9808813at2"/>
<dbReference type="Pfam" id="PF11799">
    <property type="entry name" value="IMS_C"/>
    <property type="match status" value="1"/>
</dbReference>
<feature type="site" description="Substrate discrimination" evidence="16">
    <location>
        <position position="13"/>
    </location>
</feature>
<dbReference type="GO" id="GO:0003684">
    <property type="term" value="F:damaged DNA binding"/>
    <property type="evidence" value="ECO:0007669"/>
    <property type="project" value="InterPro"/>
</dbReference>
<keyword evidence="9 16" id="KW-0479">Metal-binding</keyword>
<dbReference type="InterPro" id="IPR017961">
    <property type="entry name" value="DNA_pol_Y-fam_little_finger"/>
</dbReference>
<dbReference type="GO" id="GO:0000287">
    <property type="term" value="F:magnesium ion binding"/>
    <property type="evidence" value="ECO:0007669"/>
    <property type="project" value="UniProtKB-UniRule"/>
</dbReference>
<keyword evidence="4 16" id="KW-0515">Mutator protein</keyword>
<feature type="binding site" evidence="16">
    <location>
        <position position="102"/>
    </location>
    <ligand>
        <name>Mg(2+)</name>
        <dbReference type="ChEBI" id="CHEBI:18420"/>
    </ligand>
</feature>
<dbReference type="Gene3D" id="3.40.1170.60">
    <property type="match status" value="1"/>
</dbReference>
<dbReference type="FunFam" id="3.40.1170.60:FF:000001">
    <property type="entry name" value="DNA polymerase IV"/>
    <property type="match status" value="1"/>
</dbReference>
<dbReference type="SUPFAM" id="SSF56672">
    <property type="entry name" value="DNA/RNA polymerases"/>
    <property type="match status" value="1"/>
</dbReference>
<dbReference type="RefSeq" id="WP_070808522.1">
    <property type="nucleotide sequence ID" value="NZ_BBXL01000001.1"/>
</dbReference>